<comment type="caution">
    <text evidence="2">The sequence shown here is derived from an EMBL/GenBank/DDBJ whole genome shotgun (WGS) entry which is preliminary data.</text>
</comment>
<evidence type="ECO:0000313" key="2">
    <source>
        <dbReference type="EMBL" id="PWA04786.1"/>
    </source>
</evidence>
<gene>
    <name evidence="2" type="ORF">DB895_09885</name>
</gene>
<evidence type="ECO:0000256" key="1">
    <source>
        <dbReference type="SAM" id="Coils"/>
    </source>
</evidence>
<keyword evidence="3" id="KW-1185">Reference proteome</keyword>
<evidence type="ECO:0008006" key="4">
    <source>
        <dbReference type="Google" id="ProtNLM"/>
    </source>
</evidence>
<dbReference type="OrthoDB" id="1122839at2"/>
<feature type="coiled-coil region" evidence="1">
    <location>
        <begin position="22"/>
        <end position="49"/>
    </location>
</feature>
<dbReference type="RefSeq" id="WP_116725202.1">
    <property type="nucleotide sequence ID" value="NZ_QCZI01000011.1"/>
</dbReference>
<sequence>MKKTIVTFSFLAFTTFTFLTSCKNNETKIEDAQENVLDAKKDLVEAKQDSLSDYESFKTKINEKIAANEVKITDLKIKAIDGSKAAKAKYNEAVVALEEKNIELKTKINTYSESSKEAWEVFKKDMNKTADDLEKEFDEFKSKNK</sequence>
<feature type="coiled-coil region" evidence="1">
    <location>
        <begin position="80"/>
        <end position="143"/>
    </location>
</feature>
<protein>
    <recommendedName>
        <fullName evidence="4">Lipoprotein</fullName>
    </recommendedName>
</protein>
<name>A0A2U1JI10_9FLAO</name>
<organism evidence="2 3">
    <name type="scientific">Flavobacterium psychrotolerans</name>
    <dbReference type="NCBI Taxonomy" id="2169410"/>
    <lineage>
        <taxon>Bacteria</taxon>
        <taxon>Pseudomonadati</taxon>
        <taxon>Bacteroidota</taxon>
        <taxon>Flavobacteriia</taxon>
        <taxon>Flavobacteriales</taxon>
        <taxon>Flavobacteriaceae</taxon>
        <taxon>Flavobacterium</taxon>
    </lineage>
</organism>
<evidence type="ECO:0000313" key="3">
    <source>
        <dbReference type="Proteomes" id="UP000245449"/>
    </source>
</evidence>
<dbReference type="EMBL" id="QCZI01000011">
    <property type="protein sequence ID" value="PWA04786.1"/>
    <property type="molecule type" value="Genomic_DNA"/>
</dbReference>
<dbReference type="PROSITE" id="PS51257">
    <property type="entry name" value="PROKAR_LIPOPROTEIN"/>
    <property type="match status" value="1"/>
</dbReference>
<dbReference type="AlphaFoldDB" id="A0A2U1JI10"/>
<keyword evidence="1" id="KW-0175">Coiled coil</keyword>
<accession>A0A2U1JI10</accession>
<reference evidence="2 3" key="1">
    <citation type="submission" date="2018-04" db="EMBL/GenBank/DDBJ databases">
        <title>Flavobacterium sp. nov., isolated from glacier ice.</title>
        <authorList>
            <person name="Liu Q."/>
            <person name="Xin Y.-H."/>
        </authorList>
    </citation>
    <scope>NUCLEOTIDE SEQUENCE [LARGE SCALE GENOMIC DNA]</scope>
    <source>
        <strain evidence="2 3">RB1R5</strain>
    </source>
</reference>
<dbReference type="Proteomes" id="UP000245449">
    <property type="component" value="Unassembled WGS sequence"/>
</dbReference>
<proteinExistence type="predicted"/>